<proteinExistence type="predicted"/>
<name>A0ABY8XXV3_9PSEU</name>
<sequence length="60" mass="6373">METQCRGPIDVSKVAGFATGTADPDDLRRAVVASPGFARADKEEQDALLRIILRVGTSAE</sequence>
<accession>A0ABY8XXV3</accession>
<evidence type="ECO:0000313" key="1">
    <source>
        <dbReference type="EMBL" id="WIV60267.1"/>
    </source>
</evidence>
<keyword evidence="2" id="KW-1185">Reference proteome</keyword>
<gene>
    <name evidence="1" type="ORF">QP939_17465</name>
</gene>
<reference evidence="1 2" key="1">
    <citation type="submission" date="2023-06" db="EMBL/GenBank/DDBJ databases">
        <authorList>
            <person name="Oyuntsetseg B."/>
            <person name="Kim S.B."/>
        </authorList>
    </citation>
    <scope>NUCLEOTIDE SEQUENCE [LARGE SCALE GENOMIC DNA]</scope>
    <source>
        <strain evidence="1 2">2-2</strain>
    </source>
</reference>
<organism evidence="1 2">
    <name type="scientific">Amycolatopsis nalaikhensis</name>
    <dbReference type="NCBI Taxonomy" id="715472"/>
    <lineage>
        <taxon>Bacteria</taxon>
        <taxon>Bacillati</taxon>
        <taxon>Actinomycetota</taxon>
        <taxon>Actinomycetes</taxon>
        <taxon>Pseudonocardiales</taxon>
        <taxon>Pseudonocardiaceae</taxon>
        <taxon>Amycolatopsis</taxon>
    </lineage>
</organism>
<evidence type="ECO:0000313" key="2">
    <source>
        <dbReference type="Proteomes" id="UP001227101"/>
    </source>
</evidence>
<dbReference type="RefSeq" id="WP_285457836.1">
    <property type="nucleotide sequence ID" value="NZ_CP127173.1"/>
</dbReference>
<dbReference type="EMBL" id="CP127173">
    <property type="protein sequence ID" value="WIV60267.1"/>
    <property type="molecule type" value="Genomic_DNA"/>
</dbReference>
<dbReference type="Proteomes" id="UP001227101">
    <property type="component" value="Chromosome"/>
</dbReference>
<protein>
    <submittedName>
        <fullName evidence="1">Uncharacterized protein</fullName>
    </submittedName>
</protein>